<evidence type="ECO:0000256" key="3">
    <source>
        <dbReference type="ARBA" id="ARBA00022516"/>
    </source>
</evidence>
<evidence type="ECO:0000256" key="5">
    <source>
        <dbReference type="ARBA" id="ARBA00022556"/>
    </source>
</evidence>
<feature type="transmembrane region" description="Helical" evidence="11">
    <location>
        <begin position="105"/>
        <end position="125"/>
    </location>
</feature>
<evidence type="ECO:0000256" key="2">
    <source>
        <dbReference type="ARBA" id="ARBA00022475"/>
    </source>
</evidence>
<name>A0A1G8EXL4_9GAMM</name>
<evidence type="ECO:0000256" key="4">
    <source>
        <dbReference type="ARBA" id="ARBA00022519"/>
    </source>
</evidence>
<evidence type="ECO:0000256" key="8">
    <source>
        <dbReference type="ARBA" id="ARBA00022989"/>
    </source>
</evidence>
<dbReference type="Pfam" id="PF00892">
    <property type="entry name" value="EamA"/>
    <property type="match status" value="2"/>
</dbReference>
<dbReference type="GO" id="GO:0009103">
    <property type="term" value="P:lipopolysaccharide biosynthetic process"/>
    <property type="evidence" value="ECO:0007669"/>
    <property type="project" value="UniProtKB-KW"/>
</dbReference>
<evidence type="ECO:0000256" key="11">
    <source>
        <dbReference type="SAM" id="Phobius"/>
    </source>
</evidence>
<keyword evidence="10 11" id="KW-0472">Membrane</keyword>
<dbReference type="PANTHER" id="PTHR30561">
    <property type="entry name" value="SMR FAMILY PROTON-DEPENDENT DRUG EFFLUX TRANSPORTER SUGE"/>
    <property type="match status" value="1"/>
</dbReference>
<keyword evidence="3" id="KW-0444">Lipid biosynthesis</keyword>
<keyword evidence="9" id="KW-0443">Lipid metabolism</keyword>
<dbReference type="EMBL" id="FNDG01000007">
    <property type="protein sequence ID" value="SDH74638.1"/>
    <property type="molecule type" value="Genomic_DNA"/>
</dbReference>
<feature type="transmembrane region" description="Helical" evidence="11">
    <location>
        <begin position="221"/>
        <end position="243"/>
    </location>
</feature>
<feature type="domain" description="EamA" evidence="12">
    <location>
        <begin position="162"/>
        <end position="292"/>
    </location>
</feature>
<evidence type="ECO:0000256" key="7">
    <source>
        <dbReference type="ARBA" id="ARBA00022985"/>
    </source>
</evidence>
<evidence type="ECO:0000259" key="12">
    <source>
        <dbReference type="Pfam" id="PF00892"/>
    </source>
</evidence>
<evidence type="ECO:0000313" key="14">
    <source>
        <dbReference type="Proteomes" id="UP000198606"/>
    </source>
</evidence>
<dbReference type="InterPro" id="IPR000390">
    <property type="entry name" value="Small_drug/metabolite_transptr"/>
</dbReference>
<keyword evidence="2" id="KW-1003">Cell membrane</keyword>
<keyword evidence="8 11" id="KW-1133">Transmembrane helix</keyword>
<feature type="transmembrane region" description="Helical" evidence="11">
    <location>
        <begin position="160"/>
        <end position="177"/>
    </location>
</feature>
<evidence type="ECO:0000256" key="10">
    <source>
        <dbReference type="ARBA" id="ARBA00023136"/>
    </source>
</evidence>
<dbReference type="GO" id="GO:0022857">
    <property type="term" value="F:transmembrane transporter activity"/>
    <property type="evidence" value="ECO:0007669"/>
    <property type="project" value="InterPro"/>
</dbReference>
<dbReference type="GO" id="GO:0009245">
    <property type="term" value="P:lipid A biosynthetic process"/>
    <property type="evidence" value="ECO:0007669"/>
    <property type="project" value="UniProtKB-KW"/>
</dbReference>
<dbReference type="InterPro" id="IPR000620">
    <property type="entry name" value="EamA_dom"/>
</dbReference>
<dbReference type="InterPro" id="IPR037185">
    <property type="entry name" value="EmrE-like"/>
</dbReference>
<dbReference type="SUPFAM" id="SSF103481">
    <property type="entry name" value="Multidrug resistance efflux transporter EmrE"/>
    <property type="match status" value="2"/>
</dbReference>
<reference evidence="13 14" key="1">
    <citation type="submission" date="2016-10" db="EMBL/GenBank/DDBJ databases">
        <authorList>
            <person name="de Groot N.N."/>
        </authorList>
    </citation>
    <scope>NUCLEOTIDE SEQUENCE [LARGE SCALE GENOMIC DNA]</scope>
    <source>
        <strain evidence="13 14">LMG 18387</strain>
    </source>
</reference>
<evidence type="ECO:0000256" key="1">
    <source>
        <dbReference type="ARBA" id="ARBA00004651"/>
    </source>
</evidence>
<accession>A0A1G8EXL4</accession>
<dbReference type="GO" id="GO:0005886">
    <property type="term" value="C:plasma membrane"/>
    <property type="evidence" value="ECO:0007669"/>
    <property type="project" value="UniProtKB-SubCell"/>
</dbReference>
<dbReference type="PANTHER" id="PTHR30561:SF9">
    <property type="entry name" value="4-AMINO-4-DEOXY-L-ARABINOSE-PHOSPHOUNDECAPRENOL FLIPPASE SUBUNIT ARNF-RELATED"/>
    <property type="match status" value="1"/>
</dbReference>
<feature type="transmembrane region" description="Helical" evidence="11">
    <location>
        <begin position="131"/>
        <end position="148"/>
    </location>
</feature>
<feature type="transmembrane region" description="Helical" evidence="11">
    <location>
        <begin position="20"/>
        <end position="40"/>
    </location>
</feature>
<feature type="transmembrane region" description="Helical" evidence="11">
    <location>
        <begin position="47"/>
        <end position="69"/>
    </location>
</feature>
<dbReference type="STRING" id="29435.SAMN05216588_10737"/>
<dbReference type="AlphaFoldDB" id="A0A1G8EXL4"/>
<protein>
    <submittedName>
        <fullName evidence="13">EamA-like transporter family protein</fullName>
    </submittedName>
</protein>
<comment type="subcellular location">
    <subcellularLocation>
        <location evidence="1">Cell membrane</location>
        <topology evidence="1">Multi-pass membrane protein</topology>
    </subcellularLocation>
</comment>
<feature type="domain" description="EamA" evidence="12">
    <location>
        <begin position="23"/>
        <end position="148"/>
    </location>
</feature>
<feature type="transmembrane region" description="Helical" evidence="11">
    <location>
        <begin position="249"/>
        <end position="271"/>
    </location>
</feature>
<proteinExistence type="predicted"/>
<keyword evidence="5" id="KW-0441">Lipid A biosynthesis</keyword>
<feature type="transmembrane region" description="Helical" evidence="11">
    <location>
        <begin position="75"/>
        <end position="93"/>
    </location>
</feature>
<evidence type="ECO:0000256" key="9">
    <source>
        <dbReference type="ARBA" id="ARBA00023098"/>
    </source>
</evidence>
<keyword evidence="7" id="KW-0448">Lipopolysaccharide biosynthesis</keyword>
<dbReference type="Proteomes" id="UP000198606">
    <property type="component" value="Unassembled WGS sequence"/>
</dbReference>
<dbReference type="Gene3D" id="1.10.3730.20">
    <property type="match status" value="2"/>
</dbReference>
<evidence type="ECO:0000313" key="13">
    <source>
        <dbReference type="EMBL" id="SDH74638.1"/>
    </source>
</evidence>
<keyword evidence="6 11" id="KW-0812">Transmembrane</keyword>
<keyword evidence="4" id="KW-0997">Cell inner membrane</keyword>
<feature type="transmembrane region" description="Helical" evidence="11">
    <location>
        <begin position="278"/>
        <end position="295"/>
    </location>
</feature>
<gene>
    <name evidence="13" type="ORF">SAMN05216588_10737</name>
</gene>
<evidence type="ECO:0000256" key="6">
    <source>
        <dbReference type="ARBA" id="ARBA00022692"/>
    </source>
</evidence>
<organism evidence="13 14">
    <name type="scientific">Phytopseudomonas flavescens</name>
    <dbReference type="NCBI Taxonomy" id="29435"/>
    <lineage>
        <taxon>Bacteria</taxon>
        <taxon>Pseudomonadati</taxon>
        <taxon>Pseudomonadota</taxon>
        <taxon>Gammaproteobacteria</taxon>
        <taxon>Pseudomonadales</taxon>
        <taxon>Pseudomonadaceae</taxon>
        <taxon>Phytopseudomonas</taxon>
    </lineage>
</organism>
<sequence>MDDGAMLPVLSHVAGGSVETSVFLMVIASATLHAGWNALLKIGLDRFLTASLMQIGAAAVAVLALPWVALPNAAAWPWIVLSALLHIGYNVFLSRAYRYGDLGQVYPISRGSSPLLVAGLSVLLLGETLPAGQLLGLAVLVAGIWLMAIRGGSGEANGGLLFSALMTALFIAGYTLSDAAGARVNGDPLAYSLWLFTVNGAVMALVILGQRGPGIVRELGPHWRAGLLGGSMSMLAYSIVIWAMTQAPVALVSALRETSVVFALLIGCLWLKESLPPIRLLACLIIVAGVATLKLA</sequence>
<feature type="transmembrane region" description="Helical" evidence="11">
    <location>
        <begin position="189"/>
        <end position="209"/>
    </location>
</feature>